<evidence type="ECO:0000313" key="9">
    <source>
        <dbReference type="Proteomes" id="UP000218238"/>
    </source>
</evidence>
<dbReference type="PANTHER" id="PTHR30349:SF64">
    <property type="entry name" value="PROPHAGE INTEGRASE INTD-RELATED"/>
    <property type="match status" value="1"/>
</dbReference>
<evidence type="ECO:0000256" key="4">
    <source>
        <dbReference type="ARBA" id="ARBA00023172"/>
    </source>
</evidence>
<organism evidence="8 9">
    <name type="scientific">Brunnivagina elsteri CCALA 953</name>
    <dbReference type="NCBI Taxonomy" id="987040"/>
    <lineage>
        <taxon>Bacteria</taxon>
        <taxon>Bacillati</taxon>
        <taxon>Cyanobacteriota</taxon>
        <taxon>Cyanophyceae</taxon>
        <taxon>Nostocales</taxon>
        <taxon>Calotrichaceae</taxon>
        <taxon>Brunnivagina</taxon>
    </lineage>
</organism>
<dbReference type="InterPro" id="IPR004107">
    <property type="entry name" value="Integrase_SAM-like_N"/>
</dbReference>
<dbReference type="Pfam" id="PF02899">
    <property type="entry name" value="Phage_int_SAM_1"/>
    <property type="match status" value="1"/>
</dbReference>
<evidence type="ECO:0000259" key="6">
    <source>
        <dbReference type="PROSITE" id="PS51898"/>
    </source>
</evidence>
<dbReference type="Pfam" id="PF00589">
    <property type="entry name" value="Phage_integrase"/>
    <property type="match status" value="1"/>
</dbReference>
<dbReference type="EMBL" id="NTFS01000035">
    <property type="protein sequence ID" value="PAX59779.1"/>
    <property type="molecule type" value="Genomic_DNA"/>
</dbReference>
<evidence type="ECO:0000259" key="7">
    <source>
        <dbReference type="PROSITE" id="PS51900"/>
    </source>
</evidence>
<reference evidence="8 9" key="1">
    <citation type="submission" date="2017-08" db="EMBL/GenBank/DDBJ databases">
        <title>Draft genome sequence of filamentous cyanobacterium Calothrix elsteri CCALA 953.</title>
        <authorList>
            <person name="Gagunashvili A.N."/>
            <person name="Elster J."/>
            <person name="Andresson O.S."/>
        </authorList>
    </citation>
    <scope>NUCLEOTIDE SEQUENCE [LARGE SCALE GENOMIC DNA]</scope>
    <source>
        <strain evidence="8 9">CCALA 953</strain>
    </source>
</reference>
<dbReference type="InterPro" id="IPR011010">
    <property type="entry name" value="DNA_brk_join_enz"/>
</dbReference>
<dbReference type="GO" id="GO:0003677">
    <property type="term" value="F:DNA binding"/>
    <property type="evidence" value="ECO:0007669"/>
    <property type="project" value="UniProtKB-UniRule"/>
</dbReference>
<name>A0A2A2TMR6_9CYAN</name>
<dbReference type="SUPFAM" id="SSF56349">
    <property type="entry name" value="DNA breaking-rejoining enzymes"/>
    <property type="match status" value="1"/>
</dbReference>
<dbReference type="InterPro" id="IPR013762">
    <property type="entry name" value="Integrase-like_cat_sf"/>
</dbReference>
<dbReference type="InterPro" id="IPR050090">
    <property type="entry name" value="Tyrosine_recombinase_XerCD"/>
</dbReference>
<dbReference type="GO" id="GO:0006310">
    <property type="term" value="P:DNA recombination"/>
    <property type="evidence" value="ECO:0007669"/>
    <property type="project" value="UniProtKB-KW"/>
</dbReference>
<feature type="domain" description="Core-binding (CB)" evidence="7">
    <location>
        <begin position="27"/>
        <end position="118"/>
    </location>
</feature>
<dbReference type="InterPro" id="IPR010998">
    <property type="entry name" value="Integrase_recombinase_N"/>
</dbReference>
<dbReference type="InterPro" id="IPR002104">
    <property type="entry name" value="Integrase_catalytic"/>
</dbReference>
<comment type="similarity">
    <text evidence="1">Belongs to the 'phage' integrase family.</text>
</comment>
<dbReference type="GO" id="GO:0015074">
    <property type="term" value="P:DNA integration"/>
    <property type="evidence" value="ECO:0007669"/>
    <property type="project" value="UniProtKB-KW"/>
</dbReference>
<dbReference type="RefSeq" id="WP_095720678.1">
    <property type="nucleotide sequence ID" value="NZ_NTFS01000035.1"/>
</dbReference>
<proteinExistence type="inferred from homology"/>
<keyword evidence="9" id="KW-1185">Reference proteome</keyword>
<gene>
    <name evidence="8" type="ORF">CK510_05145</name>
</gene>
<dbReference type="AlphaFoldDB" id="A0A2A2TMR6"/>
<accession>A0A2A2TMR6</accession>
<evidence type="ECO:0000256" key="2">
    <source>
        <dbReference type="ARBA" id="ARBA00022908"/>
    </source>
</evidence>
<feature type="domain" description="Tyr recombinase" evidence="6">
    <location>
        <begin position="139"/>
        <end position="326"/>
    </location>
</feature>
<evidence type="ECO:0000256" key="1">
    <source>
        <dbReference type="ARBA" id="ARBA00008857"/>
    </source>
</evidence>
<sequence>MSDQYIQSVTVLENAYTLSIGDDFCIDGDPDVIEQLLADTRSPNTKRAYEKDLKDFFLFISGKMPTQDLVLEFLHLEQRHAVAVVLKYKAHLVNKKKLAEATVNRRLSAIKSLTAMGRKLGVCNYTLEDIKGEKVESYRDTTGITPADFTKVLGLVNRETLKGKRDYAILRLLWDNALRRSEVCNLNVGDFNAQASTLSILGKGKGTQKTVVDLSRKTVEAIADWLIASKRSGKTRQALFIAIAYNGNGKRLSGEAIRRLVSGLCKEVGITKQMSPHRIRHSSITTVLDKNNGNYRATQRFSRHAKPDTVMKYDDNRQKLQKAMTDILADLV</sequence>
<dbReference type="Gene3D" id="1.10.443.10">
    <property type="entry name" value="Intergrase catalytic core"/>
    <property type="match status" value="1"/>
</dbReference>
<dbReference type="PROSITE" id="PS51900">
    <property type="entry name" value="CB"/>
    <property type="match status" value="1"/>
</dbReference>
<keyword evidence="4" id="KW-0233">DNA recombination</keyword>
<dbReference type="OrthoDB" id="550438at2"/>
<evidence type="ECO:0000256" key="3">
    <source>
        <dbReference type="ARBA" id="ARBA00023125"/>
    </source>
</evidence>
<dbReference type="Gene3D" id="1.10.150.130">
    <property type="match status" value="1"/>
</dbReference>
<protein>
    <submittedName>
        <fullName evidence="8">Integrase</fullName>
    </submittedName>
</protein>
<comment type="caution">
    <text evidence="8">The sequence shown here is derived from an EMBL/GenBank/DDBJ whole genome shotgun (WGS) entry which is preliminary data.</text>
</comment>
<dbReference type="CDD" id="cd01195">
    <property type="entry name" value="INT_C_like_5"/>
    <property type="match status" value="1"/>
</dbReference>
<dbReference type="Proteomes" id="UP000218238">
    <property type="component" value="Unassembled WGS sequence"/>
</dbReference>
<evidence type="ECO:0000313" key="8">
    <source>
        <dbReference type="EMBL" id="PAX59779.1"/>
    </source>
</evidence>
<keyword evidence="3 5" id="KW-0238">DNA-binding</keyword>
<keyword evidence="2" id="KW-0229">DNA integration</keyword>
<evidence type="ECO:0000256" key="5">
    <source>
        <dbReference type="PROSITE-ProRule" id="PRU01248"/>
    </source>
</evidence>
<dbReference type="PROSITE" id="PS51898">
    <property type="entry name" value="TYR_RECOMBINASE"/>
    <property type="match status" value="1"/>
</dbReference>
<dbReference type="PANTHER" id="PTHR30349">
    <property type="entry name" value="PHAGE INTEGRASE-RELATED"/>
    <property type="match status" value="1"/>
</dbReference>
<dbReference type="InterPro" id="IPR044068">
    <property type="entry name" value="CB"/>
</dbReference>